<evidence type="ECO:0000256" key="1">
    <source>
        <dbReference type="SAM" id="MobiDB-lite"/>
    </source>
</evidence>
<dbReference type="OrthoDB" id="5577315at2759"/>
<evidence type="ECO:0000313" key="2">
    <source>
        <dbReference type="EMBL" id="KAJ1908018.1"/>
    </source>
</evidence>
<organism evidence="2 3">
    <name type="scientific">Tieghemiomyces parasiticus</name>
    <dbReference type="NCBI Taxonomy" id="78921"/>
    <lineage>
        <taxon>Eukaryota</taxon>
        <taxon>Fungi</taxon>
        <taxon>Fungi incertae sedis</taxon>
        <taxon>Zoopagomycota</taxon>
        <taxon>Kickxellomycotina</taxon>
        <taxon>Dimargaritomycetes</taxon>
        <taxon>Dimargaritales</taxon>
        <taxon>Dimargaritaceae</taxon>
        <taxon>Tieghemiomyces</taxon>
    </lineage>
</organism>
<reference evidence="2" key="1">
    <citation type="submission" date="2022-07" db="EMBL/GenBank/DDBJ databases">
        <title>Phylogenomic reconstructions and comparative analyses of Kickxellomycotina fungi.</title>
        <authorList>
            <person name="Reynolds N.K."/>
            <person name="Stajich J.E."/>
            <person name="Barry K."/>
            <person name="Grigoriev I.V."/>
            <person name="Crous P."/>
            <person name="Smith M.E."/>
        </authorList>
    </citation>
    <scope>NUCLEOTIDE SEQUENCE</scope>
    <source>
        <strain evidence="2">RSA 861</strain>
    </source>
</reference>
<feature type="region of interest" description="Disordered" evidence="1">
    <location>
        <begin position="60"/>
        <end position="79"/>
    </location>
</feature>
<accession>A0A9W7ZND3</accession>
<dbReference type="EMBL" id="JANBPT010001419">
    <property type="protein sequence ID" value="KAJ1908018.1"/>
    <property type="molecule type" value="Genomic_DNA"/>
</dbReference>
<protein>
    <submittedName>
        <fullName evidence="2">Uncharacterized protein</fullName>
    </submittedName>
</protein>
<sequence>MSEFEAQRKEQLYANLAQSLTYLNHNLQTLRANLEVTKQQTTAIQKLTLCHSSLFIGSGNTLGQDHGAEAPQACSKEEL</sequence>
<dbReference type="Proteomes" id="UP001150569">
    <property type="component" value="Unassembled WGS sequence"/>
</dbReference>
<gene>
    <name evidence="2" type="ORF">IWQ60_011758</name>
</gene>
<name>A0A9W7ZND3_9FUNG</name>
<comment type="caution">
    <text evidence="2">The sequence shown here is derived from an EMBL/GenBank/DDBJ whole genome shotgun (WGS) entry which is preliminary data.</text>
</comment>
<proteinExistence type="predicted"/>
<dbReference type="AlphaFoldDB" id="A0A9W7ZND3"/>
<evidence type="ECO:0000313" key="3">
    <source>
        <dbReference type="Proteomes" id="UP001150569"/>
    </source>
</evidence>
<keyword evidence="3" id="KW-1185">Reference proteome</keyword>